<keyword evidence="5" id="KW-0479">Metal-binding</keyword>
<comment type="similarity">
    <text evidence="2">Belongs to the RNase H family.</text>
</comment>
<evidence type="ECO:0000256" key="7">
    <source>
        <dbReference type="ARBA" id="ARBA00022801"/>
    </source>
</evidence>
<dbReference type="GO" id="GO:0043137">
    <property type="term" value="P:DNA replication, removal of RNA primer"/>
    <property type="evidence" value="ECO:0007669"/>
    <property type="project" value="TreeGrafter"/>
</dbReference>
<dbReference type="GO" id="GO:0046872">
    <property type="term" value="F:metal ion binding"/>
    <property type="evidence" value="ECO:0007669"/>
    <property type="project" value="UniProtKB-KW"/>
</dbReference>
<feature type="domain" description="RNase H type-1" evidence="8">
    <location>
        <begin position="66"/>
        <end position="200"/>
    </location>
</feature>
<dbReference type="GO" id="GO:0003676">
    <property type="term" value="F:nucleic acid binding"/>
    <property type="evidence" value="ECO:0007669"/>
    <property type="project" value="InterPro"/>
</dbReference>
<keyword evidence="6" id="KW-0255">Endonuclease</keyword>
<dbReference type="PANTHER" id="PTHR10642">
    <property type="entry name" value="RIBONUCLEASE H1"/>
    <property type="match status" value="1"/>
</dbReference>
<dbReference type="PANTHER" id="PTHR10642:SF26">
    <property type="entry name" value="RIBONUCLEASE H1"/>
    <property type="match status" value="1"/>
</dbReference>
<dbReference type="InterPro" id="IPR036397">
    <property type="entry name" value="RNaseH_sf"/>
</dbReference>
<dbReference type="Proteomes" id="UP001295740">
    <property type="component" value="Unassembled WGS sequence"/>
</dbReference>
<protein>
    <recommendedName>
        <fullName evidence="3">ribonuclease H</fullName>
        <ecNumber evidence="3">3.1.26.4</ecNumber>
    </recommendedName>
</protein>
<evidence type="ECO:0000259" key="8">
    <source>
        <dbReference type="PROSITE" id="PS50879"/>
    </source>
</evidence>
<evidence type="ECO:0000313" key="9">
    <source>
        <dbReference type="EMBL" id="CAJ2511978.1"/>
    </source>
</evidence>
<dbReference type="GO" id="GO:0004523">
    <property type="term" value="F:RNA-DNA hybrid ribonuclease activity"/>
    <property type="evidence" value="ECO:0007669"/>
    <property type="project" value="UniProtKB-EC"/>
</dbReference>
<reference evidence="9" key="1">
    <citation type="submission" date="2023-10" db="EMBL/GenBank/DDBJ databases">
        <authorList>
            <person name="Hackl T."/>
        </authorList>
    </citation>
    <scope>NUCLEOTIDE SEQUENCE</scope>
</reference>
<evidence type="ECO:0000313" key="10">
    <source>
        <dbReference type="Proteomes" id="UP001295740"/>
    </source>
</evidence>
<comment type="caution">
    <text evidence="9">The sequence shown here is derived from an EMBL/GenBank/DDBJ whole genome shotgun (WGS) entry which is preliminary data.</text>
</comment>
<proteinExistence type="inferred from homology"/>
<keyword evidence="10" id="KW-1185">Reference proteome</keyword>
<dbReference type="Pfam" id="PF00075">
    <property type="entry name" value="RNase_H"/>
    <property type="match status" value="1"/>
</dbReference>
<dbReference type="SUPFAM" id="SSF53098">
    <property type="entry name" value="Ribonuclease H-like"/>
    <property type="match status" value="1"/>
</dbReference>
<dbReference type="InterPro" id="IPR002156">
    <property type="entry name" value="RNaseH_domain"/>
</dbReference>
<evidence type="ECO:0000256" key="6">
    <source>
        <dbReference type="ARBA" id="ARBA00022759"/>
    </source>
</evidence>
<dbReference type="InterPro" id="IPR050092">
    <property type="entry name" value="RNase_H"/>
</dbReference>
<name>A0AAI8VVU4_9PEZI</name>
<dbReference type="InterPro" id="IPR012337">
    <property type="entry name" value="RNaseH-like_sf"/>
</dbReference>
<accession>A0AAI8VVU4</accession>
<comment type="catalytic activity">
    <reaction evidence="1">
        <text>Endonucleolytic cleavage to 5'-phosphomonoester.</text>
        <dbReference type="EC" id="3.1.26.4"/>
    </reaction>
</comment>
<evidence type="ECO:0000256" key="1">
    <source>
        <dbReference type="ARBA" id="ARBA00000077"/>
    </source>
</evidence>
<organism evidence="9 10">
    <name type="scientific">Anthostomella pinea</name>
    <dbReference type="NCBI Taxonomy" id="933095"/>
    <lineage>
        <taxon>Eukaryota</taxon>
        <taxon>Fungi</taxon>
        <taxon>Dikarya</taxon>
        <taxon>Ascomycota</taxon>
        <taxon>Pezizomycotina</taxon>
        <taxon>Sordariomycetes</taxon>
        <taxon>Xylariomycetidae</taxon>
        <taxon>Xylariales</taxon>
        <taxon>Xylariaceae</taxon>
        <taxon>Anthostomella</taxon>
    </lineage>
</organism>
<dbReference type="PROSITE" id="PS50879">
    <property type="entry name" value="RNASE_H_1"/>
    <property type="match status" value="1"/>
</dbReference>
<dbReference type="Gene3D" id="3.30.420.10">
    <property type="entry name" value="Ribonuclease H-like superfamily/Ribonuclease H"/>
    <property type="match status" value="1"/>
</dbReference>
<keyword evidence="7" id="KW-0378">Hydrolase</keyword>
<gene>
    <name evidence="9" type="ORF">KHLLAP_LOCUS12446</name>
</gene>
<evidence type="ECO:0000256" key="5">
    <source>
        <dbReference type="ARBA" id="ARBA00022723"/>
    </source>
</evidence>
<evidence type="ECO:0000256" key="2">
    <source>
        <dbReference type="ARBA" id="ARBA00005300"/>
    </source>
</evidence>
<evidence type="ECO:0000256" key="3">
    <source>
        <dbReference type="ARBA" id="ARBA00012180"/>
    </source>
</evidence>
<keyword evidence="4" id="KW-0540">Nuclease</keyword>
<dbReference type="EC" id="3.1.26.4" evidence="3"/>
<dbReference type="EMBL" id="CAUWAG010000018">
    <property type="protein sequence ID" value="CAJ2511978.1"/>
    <property type="molecule type" value="Genomic_DNA"/>
</dbReference>
<evidence type="ECO:0000256" key="4">
    <source>
        <dbReference type="ARBA" id="ARBA00022722"/>
    </source>
</evidence>
<sequence>MAHYFSHQGYDGAFDQRGQGIYRLFVPDLSSFHRILPEAQLITYNASKEIAQLQGVYPPSWALKRDPGSLVIHIDGACRNNGQPGARASWGVFTSSRAEIEALSHGIDIIYDICFYDHSLTRVKIVSDSQYLVNTMSMWVYDWAASGGFTASGRPAVHFNRLMDLQSRLEGLESPDNADIDIQFWRVPRVRNHEADALAN</sequence>
<dbReference type="AlphaFoldDB" id="A0AAI8VVU4"/>